<name>A0ABU8H9H6_9BACI</name>
<comment type="caution">
    <text evidence="1">The sequence shown here is derived from an EMBL/GenBank/DDBJ whole genome shotgun (WGS) entry which is preliminary data.</text>
</comment>
<protein>
    <recommendedName>
        <fullName evidence="3">TFIIS-type domain-containing protein</fullName>
    </recommendedName>
</protein>
<dbReference type="Proteomes" id="UP001312865">
    <property type="component" value="Unassembled WGS sequence"/>
</dbReference>
<dbReference type="EMBL" id="JBBAXC010000002">
    <property type="protein sequence ID" value="MEI5905955.1"/>
    <property type="molecule type" value="Genomic_DNA"/>
</dbReference>
<proteinExistence type="predicted"/>
<dbReference type="RefSeq" id="WP_336585704.1">
    <property type="nucleotide sequence ID" value="NZ_JBBAXC010000002.1"/>
</dbReference>
<evidence type="ECO:0000313" key="1">
    <source>
        <dbReference type="EMBL" id="MEI5905955.1"/>
    </source>
</evidence>
<gene>
    <name evidence="1" type="ORF">WAK64_02590</name>
</gene>
<sequence length="48" mass="5657">MMMPKVKCPQCRQEQYMNDVVTAQSNQNIIYQCPHCGFQKRNIQTHKG</sequence>
<reference evidence="1 2" key="1">
    <citation type="journal article" date="2018" name="J. Microbiol.">
        <title>Bacillus spongiae sp. nov., isolated from sponge of Jeju Island.</title>
        <authorList>
            <person name="Lee G.E."/>
            <person name="Im W.T."/>
            <person name="Park J.S."/>
        </authorList>
    </citation>
    <scope>NUCLEOTIDE SEQUENCE [LARGE SCALE GENOMIC DNA]</scope>
    <source>
        <strain evidence="1 2">135PIL107-10</strain>
    </source>
</reference>
<evidence type="ECO:0000313" key="2">
    <source>
        <dbReference type="Proteomes" id="UP001312865"/>
    </source>
</evidence>
<accession>A0ABU8H9H6</accession>
<organism evidence="1 2">
    <name type="scientific">Bacillus spongiae</name>
    <dbReference type="NCBI Taxonomy" id="2683610"/>
    <lineage>
        <taxon>Bacteria</taxon>
        <taxon>Bacillati</taxon>
        <taxon>Bacillota</taxon>
        <taxon>Bacilli</taxon>
        <taxon>Bacillales</taxon>
        <taxon>Bacillaceae</taxon>
        <taxon>Bacillus</taxon>
    </lineage>
</organism>
<evidence type="ECO:0008006" key="3">
    <source>
        <dbReference type="Google" id="ProtNLM"/>
    </source>
</evidence>
<keyword evidence="2" id="KW-1185">Reference proteome</keyword>